<protein>
    <submittedName>
        <fullName evidence="2">DUF1127 domain-containing protein</fullName>
    </submittedName>
</protein>
<evidence type="ECO:0000259" key="1">
    <source>
        <dbReference type="Pfam" id="PF06568"/>
    </source>
</evidence>
<dbReference type="EMBL" id="JACAQR010000001">
    <property type="protein sequence ID" value="NWD40545.1"/>
    <property type="molecule type" value="Genomic_DNA"/>
</dbReference>
<evidence type="ECO:0000313" key="2">
    <source>
        <dbReference type="EMBL" id="NWD40545.1"/>
    </source>
</evidence>
<comment type="caution">
    <text evidence="2">The sequence shown here is derived from an EMBL/GenBank/DDBJ whole genome shotgun (WGS) entry which is preliminary data.</text>
</comment>
<evidence type="ECO:0000313" key="3">
    <source>
        <dbReference type="Proteomes" id="UP000546584"/>
    </source>
</evidence>
<feature type="domain" description="YjiS-like" evidence="1">
    <location>
        <begin position="19"/>
        <end position="53"/>
    </location>
</feature>
<reference evidence="2 3" key="1">
    <citation type="submission" date="2020-04" db="EMBL/GenBank/DDBJ databases">
        <title>Molecular characterization of pseudomonads from Agaricus bisporus reveal novel blotch 2 pathogens in Western Europe.</title>
        <authorList>
            <person name="Taparia T."/>
            <person name="Krijger M."/>
            <person name="Haynes E."/>
            <person name="Elpinstone J.G."/>
            <person name="Noble R."/>
            <person name="Van Der Wolf J."/>
        </authorList>
    </citation>
    <scope>NUCLEOTIDE SEQUENCE [LARGE SCALE GENOMIC DNA]</scope>
    <source>
        <strain evidence="2 3">IPO3753</strain>
    </source>
</reference>
<accession>A0AAJ3H165</accession>
<dbReference type="InterPro" id="IPR009506">
    <property type="entry name" value="YjiS-like"/>
</dbReference>
<gene>
    <name evidence="2" type="ORF">HX826_01615</name>
</gene>
<organism evidence="2 3">
    <name type="scientific">Pseudomonas yamanorum</name>
    <dbReference type="NCBI Taxonomy" id="515393"/>
    <lineage>
        <taxon>Bacteria</taxon>
        <taxon>Pseudomonadati</taxon>
        <taxon>Pseudomonadota</taxon>
        <taxon>Gammaproteobacteria</taxon>
        <taxon>Pseudomonadales</taxon>
        <taxon>Pseudomonadaceae</taxon>
        <taxon>Pseudomonas</taxon>
    </lineage>
</organism>
<sequence length="64" mass="7414">MNTQIQQRPLLIRLLKRTAAALARWEQRSRTRRLLAQLDPRELSDAGISHGDRAAELSKSFWSE</sequence>
<dbReference type="RefSeq" id="WP_063033685.1">
    <property type="nucleotide sequence ID" value="NZ_CP012400.2"/>
</dbReference>
<dbReference type="Pfam" id="PF06568">
    <property type="entry name" value="YjiS-like"/>
    <property type="match status" value="1"/>
</dbReference>
<proteinExistence type="predicted"/>
<dbReference type="KEGG" id="pym:AK972_5823"/>
<dbReference type="Proteomes" id="UP000546584">
    <property type="component" value="Unassembled WGS sequence"/>
</dbReference>
<dbReference type="AlphaFoldDB" id="A0AAJ3H165"/>
<name>A0AAJ3H165_9PSED</name>